<keyword evidence="3" id="KW-1185">Reference proteome</keyword>
<name>A0AAE1B4S1_9GAST</name>
<feature type="region of interest" description="Disordered" evidence="1">
    <location>
        <begin position="1"/>
        <end position="36"/>
    </location>
</feature>
<dbReference type="Proteomes" id="UP001283361">
    <property type="component" value="Unassembled WGS sequence"/>
</dbReference>
<gene>
    <name evidence="2" type="ORF">RRG08_016719</name>
</gene>
<evidence type="ECO:0000313" key="3">
    <source>
        <dbReference type="Proteomes" id="UP001283361"/>
    </source>
</evidence>
<accession>A0AAE1B4S1</accession>
<evidence type="ECO:0000256" key="1">
    <source>
        <dbReference type="SAM" id="MobiDB-lite"/>
    </source>
</evidence>
<evidence type="ECO:0000313" key="2">
    <source>
        <dbReference type="EMBL" id="KAK3798921.1"/>
    </source>
</evidence>
<reference evidence="2" key="1">
    <citation type="journal article" date="2023" name="G3 (Bethesda)">
        <title>A reference genome for the long-term kleptoplast-retaining sea slug Elysia crispata morphotype clarki.</title>
        <authorList>
            <person name="Eastman K.E."/>
            <person name="Pendleton A.L."/>
            <person name="Shaikh M.A."/>
            <person name="Suttiyut T."/>
            <person name="Ogas R."/>
            <person name="Tomko P."/>
            <person name="Gavelis G."/>
            <person name="Widhalm J.R."/>
            <person name="Wisecaver J.H."/>
        </authorList>
    </citation>
    <scope>NUCLEOTIDE SEQUENCE</scope>
    <source>
        <strain evidence="2">ECLA1</strain>
    </source>
</reference>
<comment type="caution">
    <text evidence="2">The sequence shown here is derived from an EMBL/GenBank/DDBJ whole genome shotgun (WGS) entry which is preliminary data.</text>
</comment>
<sequence length="96" mass="10951">MIRHIPAHRGQQARPTPSPWTGQVGHGRVETVEETTSWRGRDPRWMIPEDLLVSLTVCSLVTVVGVTRANSRLTAELMTSVRNDKIQLRPREVRDR</sequence>
<protein>
    <submittedName>
        <fullName evidence="2">Uncharacterized protein</fullName>
    </submittedName>
</protein>
<organism evidence="2 3">
    <name type="scientific">Elysia crispata</name>
    <name type="common">lettuce slug</name>
    <dbReference type="NCBI Taxonomy" id="231223"/>
    <lineage>
        <taxon>Eukaryota</taxon>
        <taxon>Metazoa</taxon>
        <taxon>Spiralia</taxon>
        <taxon>Lophotrochozoa</taxon>
        <taxon>Mollusca</taxon>
        <taxon>Gastropoda</taxon>
        <taxon>Heterobranchia</taxon>
        <taxon>Euthyneura</taxon>
        <taxon>Panpulmonata</taxon>
        <taxon>Sacoglossa</taxon>
        <taxon>Placobranchoidea</taxon>
        <taxon>Plakobranchidae</taxon>
        <taxon>Elysia</taxon>
    </lineage>
</organism>
<dbReference type="EMBL" id="JAWDGP010000613">
    <property type="protein sequence ID" value="KAK3798921.1"/>
    <property type="molecule type" value="Genomic_DNA"/>
</dbReference>
<dbReference type="AlphaFoldDB" id="A0AAE1B4S1"/>
<proteinExistence type="predicted"/>